<dbReference type="InterPro" id="IPR016181">
    <property type="entry name" value="Acyl_CoA_acyltransferase"/>
</dbReference>
<dbReference type="AlphaFoldDB" id="A0A6J7E8T9"/>
<gene>
    <name evidence="4" type="ORF">UFOPK3423_01017</name>
</gene>
<evidence type="ECO:0000256" key="1">
    <source>
        <dbReference type="ARBA" id="ARBA00022679"/>
    </source>
</evidence>
<dbReference type="EMBL" id="CAFBLQ010000106">
    <property type="protein sequence ID" value="CAB4876153.1"/>
    <property type="molecule type" value="Genomic_DNA"/>
</dbReference>
<keyword evidence="2" id="KW-0012">Acyltransferase</keyword>
<evidence type="ECO:0000313" key="4">
    <source>
        <dbReference type="EMBL" id="CAB4876153.1"/>
    </source>
</evidence>
<keyword evidence="1" id="KW-0808">Transferase</keyword>
<evidence type="ECO:0000259" key="3">
    <source>
        <dbReference type="PROSITE" id="PS51186"/>
    </source>
</evidence>
<dbReference type="GO" id="GO:0016747">
    <property type="term" value="F:acyltransferase activity, transferring groups other than amino-acyl groups"/>
    <property type="evidence" value="ECO:0007669"/>
    <property type="project" value="InterPro"/>
</dbReference>
<proteinExistence type="predicted"/>
<dbReference type="InterPro" id="IPR000182">
    <property type="entry name" value="GNAT_dom"/>
</dbReference>
<name>A0A6J7E8T9_9ZZZZ</name>
<evidence type="ECO:0000256" key="2">
    <source>
        <dbReference type="ARBA" id="ARBA00023315"/>
    </source>
</evidence>
<accession>A0A6J7E8T9</accession>
<organism evidence="4">
    <name type="scientific">freshwater metagenome</name>
    <dbReference type="NCBI Taxonomy" id="449393"/>
    <lineage>
        <taxon>unclassified sequences</taxon>
        <taxon>metagenomes</taxon>
        <taxon>ecological metagenomes</taxon>
    </lineage>
</organism>
<sequence length="158" mass="17389">MIETVAETDLPELLPLMRAYCDFYEVAPADAALLEMSRALIADPERTGIQLIARDAAGGAIGFATVFWTWQTLEAAPQAVMNDLYVIPEARGSGIARELIDECARRADAHGANVLAWQTAHDNHRAQTLYNRTGAVASSWLNYRLRLRPSSSMDVPET</sequence>
<dbReference type="SUPFAM" id="SSF55729">
    <property type="entry name" value="Acyl-CoA N-acyltransferases (Nat)"/>
    <property type="match status" value="1"/>
</dbReference>
<dbReference type="Pfam" id="PF00583">
    <property type="entry name" value="Acetyltransf_1"/>
    <property type="match status" value="1"/>
</dbReference>
<protein>
    <submittedName>
        <fullName evidence="4">Unannotated protein</fullName>
    </submittedName>
</protein>
<dbReference type="PANTHER" id="PTHR43877">
    <property type="entry name" value="AMINOALKYLPHOSPHONATE N-ACETYLTRANSFERASE-RELATED-RELATED"/>
    <property type="match status" value="1"/>
</dbReference>
<dbReference type="CDD" id="cd04301">
    <property type="entry name" value="NAT_SF"/>
    <property type="match status" value="1"/>
</dbReference>
<dbReference type="PROSITE" id="PS51186">
    <property type="entry name" value="GNAT"/>
    <property type="match status" value="1"/>
</dbReference>
<feature type="domain" description="N-acetyltransferase" evidence="3">
    <location>
        <begin position="1"/>
        <end position="154"/>
    </location>
</feature>
<reference evidence="4" key="1">
    <citation type="submission" date="2020-05" db="EMBL/GenBank/DDBJ databases">
        <authorList>
            <person name="Chiriac C."/>
            <person name="Salcher M."/>
            <person name="Ghai R."/>
            <person name="Kavagutti S V."/>
        </authorList>
    </citation>
    <scope>NUCLEOTIDE SEQUENCE</scope>
</reference>
<dbReference type="InterPro" id="IPR050832">
    <property type="entry name" value="Bact_Acetyltransf"/>
</dbReference>
<dbReference type="Gene3D" id="3.40.630.30">
    <property type="match status" value="1"/>
</dbReference>